<dbReference type="Proteomes" id="UP001528040">
    <property type="component" value="Unassembled WGS sequence"/>
</dbReference>
<evidence type="ECO:0000256" key="1">
    <source>
        <dbReference type="SAM" id="MobiDB-lite"/>
    </source>
</evidence>
<feature type="compositionally biased region" description="Basic and acidic residues" evidence="1">
    <location>
        <begin position="105"/>
        <end position="117"/>
    </location>
</feature>
<dbReference type="EMBL" id="JAQIIO010000007">
    <property type="protein sequence ID" value="MDA5095105.1"/>
    <property type="molecule type" value="Genomic_DNA"/>
</dbReference>
<keyword evidence="2" id="KW-0282">Flagellum</keyword>
<evidence type="ECO:0000313" key="3">
    <source>
        <dbReference type="Proteomes" id="UP001528040"/>
    </source>
</evidence>
<proteinExistence type="predicted"/>
<gene>
    <name evidence="2" type="ORF">O2N63_13530</name>
</gene>
<accession>A0ABT4W3Q1</accession>
<feature type="region of interest" description="Disordered" evidence="1">
    <location>
        <begin position="93"/>
        <end position="117"/>
    </location>
</feature>
<protein>
    <submittedName>
        <fullName evidence="2">Flagellar biosynthesis protein FlgN</fullName>
    </submittedName>
</protein>
<keyword evidence="3" id="KW-1185">Reference proteome</keyword>
<keyword evidence="2" id="KW-0966">Cell projection</keyword>
<keyword evidence="2" id="KW-0969">Cilium</keyword>
<organism evidence="2 3">
    <name type="scientific">Aliiroseovarius salicola</name>
    <dbReference type="NCBI Taxonomy" id="3009082"/>
    <lineage>
        <taxon>Bacteria</taxon>
        <taxon>Pseudomonadati</taxon>
        <taxon>Pseudomonadota</taxon>
        <taxon>Alphaproteobacteria</taxon>
        <taxon>Rhodobacterales</taxon>
        <taxon>Paracoccaceae</taxon>
        <taxon>Aliiroseovarius</taxon>
    </lineage>
</organism>
<sequence length="117" mass="13187">MAIYKHSDAATALNTLLDLERQYLLSGEIGILTSLAPEKERLMRLLPTTKQDTKHLKVLVKKITRNQSMLIAAGEGIRTASRRLEALRNQKSQLRTYDAGGQSHDLSHRTTSFEKRA</sequence>
<comment type="caution">
    <text evidence="2">The sequence shown here is derived from an EMBL/GenBank/DDBJ whole genome shotgun (WGS) entry which is preliminary data.</text>
</comment>
<evidence type="ECO:0000313" key="2">
    <source>
        <dbReference type="EMBL" id="MDA5095105.1"/>
    </source>
</evidence>
<name>A0ABT4W3Q1_9RHOB</name>
<dbReference type="RefSeq" id="WP_271054809.1">
    <property type="nucleotide sequence ID" value="NZ_JAQIIO010000007.1"/>
</dbReference>
<reference evidence="2 3" key="1">
    <citation type="submission" date="2023-01" db="EMBL/GenBank/DDBJ databases">
        <authorList>
            <person name="Yoon J.-W."/>
        </authorList>
    </citation>
    <scope>NUCLEOTIDE SEQUENCE [LARGE SCALE GENOMIC DNA]</scope>
    <source>
        <strain evidence="2 3">KMU-50</strain>
    </source>
</reference>